<evidence type="ECO:0000313" key="1">
    <source>
        <dbReference type="EMBL" id="CAE7725867.1"/>
    </source>
</evidence>
<dbReference type="Gene3D" id="3.90.1750.10">
    <property type="entry name" value="Hect, E3 ligase catalytic domains"/>
    <property type="match status" value="1"/>
</dbReference>
<evidence type="ECO:0000313" key="2">
    <source>
        <dbReference type="Proteomes" id="UP000649617"/>
    </source>
</evidence>
<reference evidence="1" key="1">
    <citation type="submission" date="2021-02" db="EMBL/GenBank/DDBJ databases">
        <authorList>
            <person name="Dougan E. K."/>
            <person name="Rhodes N."/>
            <person name="Thang M."/>
            <person name="Chan C."/>
        </authorList>
    </citation>
    <scope>NUCLEOTIDE SEQUENCE</scope>
</reference>
<comment type="caution">
    <text evidence="1">The sequence shown here is derived from an EMBL/GenBank/DDBJ whole genome shotgun (WGS) entry which is preliminary data.</text>
</comment>
<keyword evidence="2" id="KW-1185">Reference proteome</keyword>
<organism evidence="1 2">
    <name type="scientific">Symbiodinium pilosum</name>
    <name type="common">Dinoflagellate</name>
    <dbReference type="NCBI Taxonomy" id="2952"/>
    <lineage>
        <taxon>Eukaryota</taxon>
        <taxon>Sar</taxon>
        <taxon>Alveolata</taxon>
        <taxon>Dinophyceae</taxon>
        <taxon>Suessiales</taxon>
        <taxon>Symbiodiniaceae</taxon>
        <taxon>Symbiodinium</taxon>
    </lineage>
</organism>
<dbReference type="AlphaFoldDB" id="A0A812XCA3"/>
<dbReference type="GO" id="GO:0004842">
    <property type="term" value="F:ubiquitin-protein transferase activity"/>
    <property type="evidence" value="ECO:0007669"/>
    <property type="project" value="InterPro"/>
</dbReference>
<dbReference type="SUPFAM" id="SSF56204">
    <property type="entry name" value="Hect, E3 ligase catalytic domain"/>
    <property type="match status" value="1"/>
</dbReference>
<protein>
    <submittedName>
        <fullName evidence="1">UPL3 protein</fullName>
    </submittedName>
</protein>
<accession>A0A812XCA3</accession>
<dbReference type="InterPro" id="IPR035983">
    <property type="entry name" value="Hect_E3_ubiquitin_ligase"/>
</dbReference>
<name>A0A812XCA3_SYMPI</name>
<feature type="non-terminal residue" evidence="1">
    <location>
        <position position="71"/>
    </location>
</feature>
<proteinExistence type="predicted"/>
<dbReference type="EMBL" id="CAJNIZ010045638">
    <property type="protein sequence ID" value="CAE7725867.1"/>
    <property type="molecule type" value="Genomic_DNA"/>
</dbReference>
<gene>
    <name evidence="1" type="primary">UPL3</name>
    <name evidence="1" type="ORF">SPIL2461_LOCUS20767</name>
</gene>
<dbReference type="Proteomes" id="UP000649617">
    <property type="component" value="Unassembled WGS sequence"/>
</dbReference>
<feature type="non-terminal residue" evidence="1">
    <location>
        <position position="1"/>
    </location>
</feature>
<sequence>VHPLAADDPRLPAVLARFRSLGRLLALALRESFVVPLPLAATVLRQLRGEKVGSEHLPQPGDGLAGEFVGA</sequence>